<accession>A0A6J7WIF5</accession>
<proteinExistence type="predicted"/>
<gene>
    <name evidence="1" type="ORF">UFOVP199_46</name>
</gene>
<organism evidence="1">
    <name type="scientific">uncultured Caudovirales phage</name>
    <dbReference type="NCBI Taxonomy" id="2100421"/>
    <lineage>
        <taxon>Viruses</taxon>
        <taxon>Duplodnaviria</taxon>
        <taxon>Heunggongvirae</taxon>
        <taxon>Uroviricota</taxon>
        <taxon>Caudoviricetes</taxon>
        <taxon>Peduoviridae</taxon>
        <taxon>Maltschvirus</taxon>
        <taxon>Maltschvirus maltsch</taxon>
    </lineage>
</organism>
<sequence>MTLCGGLIVSTPRKSLPDVVRGGDRRASLEALRDWLASQLETSERDQAALARQLTVVLREIDELPNPAAESKLDDLANKRAARIADAANL</sequence>
<protein>
    <submittedName>
        <fullName evidence="1">Uncharacterized protein</fullName>
    </submittedName>
</protein>
<name>A0A6J7WIF5_9CAUD</name>
<dbReference type="EMBL" id="LR798244">
    <property type="protein sequence ID" value="CAB5217074.1"/>
    <property type="molecule type" value="Genomic_DNA"/>
</dbReference>
<evidence type="ECO:0000313" key="1">
    <source>
        <dbReference type="EMBL" id="CAB5217074.1"/>
    </source>
</evidence>
<reference evidence="1" key="1">
    <citation type="submission" date="2020-05" db="EMBL/GenBank/DDBJ databases">
        <authorList>
            <person name="Chiriac C."/>
            <person name="Salcher M."/>
            <person name="Ghai R."/>
            <person name="Kavagutti S V."/>
        </authorList>
    </citation>
    <scope>NUCLEOTIDE SEQUENCE</scope>
</reference>